<accession>A0A918KKC9</accession>
<name>A0A918KKC9_9ACTN</name>
<evidence type="ECO:0000256" key="2">
    <source>
        <dbReference type="ARBA" id="ARBA00023034"/>
    </source>
</evidence>
<evidence type="ECO:0000313" key="5">
    <source>
        <dbReference type="EMBL" id="GGX66669.1"/>
    </source>
</evidence>
<keyword evidence="4" id="KW-0472">Membrane</keyword>
<dbReference type="Pfam" id="PF05719">
    <property type="entry name" value="GPP34"/>
    <property type="match status" value="1"/>
</dbReference>
<comment type="subcellular location">
    <subcellularLocation>
        <location evidence="1">Golgi apparatus membrane</location>
        <topology evidence="1">Peripheral membrane protein</topology>
        <orientation evidence="1">Cytoplasmic side</orientation>
    </subcellularLocation>
</comment>
<dbReference type="InterPro" id="IPR008628">
    <property type="entry name" value="GPP34-like"/>
</dbReference>
<dbReference type="EMBL" id="BMVU01000006">
    <property type="protein sequence ID" value="GGX66669.1"/>
    <property type="molecule type" value="Genomic_DNA"/>
</dbReference>
<evidence type="ECO:0000256" key="1">
    <source>
        <dbReference type="ARBA" id="ARBA00004255"/>
    </source>
</evidence>
<dbReference type="GO" id="GO:0070273">
    <property type="term" value="F:phosphatidylinositol-4-phosphate binding"/>
    <property type="evidence" value="ECO:0007669"/>
    <property type="project" value="InterPro"/>
</dbReference>
<dbReference type="InterPro" id="IPR038261">
    <property type="entry name" value="GPP34-like_sf"/>
</dbReference>
<dbReference type="AlphaFoldDB" id="A0A918KKC9"/>
<dbReference type="Proteomes" id="UP000619244">
    <property type="component" value="Unassembled WGS sequence"/>
</dbReference>
<keyword evidence="3" id="KW-0446">Lipid-binding</keyword>
<gene>
    <name evidence="5" type="ORF">GCM10010358_21460</name>
</gene>
<dbReference type="Gene3D" id="1.10.3630.10">
    <property type="entry name" value="yeast vps74-n-term truncation variant domain like"/>
    <property type="match status" value="1"/>
</dbReference>
<comment type="caution">
    <text evidence="5">The sequence shown here is derived from an EMBL/GenBank/DDBJ whole genome shotgun (WGS) entry which is preliminary data.</text>
</comment>
<evidence type="ECO:0008006" key="7">
    <source>
        <dbReference type="Google" id="ProtNLM"/>
    </source>
</evidence>
<keyword evidence="6" id="KW-1185">Reference proteome</keyword>
<evidence type="ECO:0000256" key="4">
    <source>
        <dbReference type="ARBA" id="ARBA00023136"/>
    </source>
</evidence>
<protein>
    <recommendedName>
        <fullName evidence="7">GPP34 family phosphoprotein</fullName>
    </recommendedName>
</protein>
<dbReference type="GO" id="GO:0012505">
    <property type="term" value="C:endomembrane system"/>
    <property type="evidence" value="ECO:0007669"/>
    <property type="project" value="UniProtKB-ARBA"/>
</dbReference>
<evidence type="ECO:0000313" key="6">
    <source>
        <dbReference type="Proteomes" id="UP000619244"/>
    </source>
</evidence>
<organism evidence="5 6">
    <name type="scientific">Streptomyces minutiscleroticus</name>
    <dbReference type="NCBI Taxonomy" id="68238"/>
    <lineage>
        <taxon>Bacteria</taxon>
        <taxon>Bacillati</taxon>
        <taxon>Actinomycetota</taxon>
        <taxon>Actinomycetes</taxon>
        <taxon>Kitasatosporales</taxon>
        <taxon>Streptomycetaceae</taxon>
        <taxon>Streptomyces</taxon>
    </lineage>
</organism>
<keyword evidence="2" id="KW-0333">Golgi apparatus</keyword>
<sequence>MGTGVLAPSCLESFMTTARDLMIVALEEQPGSPVEQGDLSLALAGAEVLDLLDAKVLTVDGDRVVPEPHRGPDDSLLAEAVAALDRQKPYETVEEWLWRRGRGLAARYLAALEEDGEVERRSRWMTLRAERPVLTDSGARRRARERWASHDPVLTHLAAAVGVRREPAQDGQDIADDRILAVLAAVGDAVVQLEAVRQQKTVEEAAFDNVWRGGGD</sequence>
<evidence type="ECO:0000256" key="3">
    <source>
        <dbReference type="ARBA" id="ARBA00023121"/>
    </source>
</evidence>
<reference evidence="5" key="2">
    <citation type="submission" date="2020-09" db="EMBL/GenBank/DDBJ databases">
        <authorList>
            <person name="Sun Q."/>
            <person name="Ohkuma M."/>
        </authorList>
    </citation>
    <scope>NUCLEOTIDE SEQUENCE</scope>
    <source>
        <strain evidence="5">JCM 4790</strain>
    </source>
</reference>
<dbReference type="GO" id="GO:0005737">
    <property type="term" value="C:cytoplasm"/>
    <property type="evidence" value="ECO:0007669"/>
    <property type="project" value="UniProtKB-ARBA"/>
</dbReference>
<proteinExistence type="predicted"/>
<reference evidence="5" key="1">
    <citation type="journal article" date="2014" name="Int. J. Syst. Evol. Microbiol.">
        <title>Complete genome sequence of Corynebacterium casei LMG S-19264T (=DSM 44701T), isolated from a smear-ripened cheese.</title>
        <authorList>
            <consortium name="US DOE Joint Genome Institute (JGI-PGF)"/>
            <person name="Walter F."/>
            <person name="Albersmeier A."/>
            <person name="Kalinowski J."/>
            <person name="Ruckert C."/>
        </authorList>
    </citation>
    <scope>NUCLEOTIDE SEQUENCE</scope>
    <source>
        <strain evidence="5">JCM 4790</strain>
    </source>
</reference>